<reference evidence="1 2" key="1">
    <citation type="submission" date="2024-03" db="EMBL/GenBank/DDBJ databases">
        <title>Draft genome sequence of Pseudonocardia sp. DW16-2.</title>
        <authorList>
            <person name="Duangmal K."/>
        </authorList>
    </citation>
    <scope>NUCLEOTIDE SEQUENCE [LARGE SCALE GENOMIC DNA]</scope>
    <source>
        <strain evidence="1 2">DW16-2</strain>
    </source>
</reference>
<accession>A0ABU8TD94</accession>
<sequence length="64" mass="6476">MAVREPDDGRRDARVALLVDLVDGPVADLLGLRPGLGAAGGHGLDEVVPLAARGVDAGVHSDPQ</sequence>
<dbReference type="Proteomes" id="UP001364211">
    <property type="component" value="Unassembled WGS sequence"/>
</dbReference>
<organism evidence="1 2">
    <name type="scientific">Pseudonocardia spirodelae</name>
    <dbReference type="NCBI Taxonomy" id="3133431"/>
    <lineage>
        <taxon>Bacteria</taxon>
        <taxon>Bacillati</taxon>
        <taxon>Actinomycetota</taxon>
        <taxon>Actinomycetes</taxon>
        <taxon>Pseudonocardiales</taxon>
        <taxon>Pseudonocardiaceae</taxon>
        <taxon>Pseudonocardia</taxon>
    </lineage>
</organism>
<protein>
    <submittedName>
        <fullName evidence="1">Uncharacterized protein</fullName>
    </submittedName>
</protein>
<dbReference type="EMBL" id="JBBJUP010000025">
    <property type="protein sequence ID" value="MEJ8281921.1"/>
    <property type="molecule type" value="Genomic_DNA"/>
</dbReference>
<dbReference type="RefSeq" id="WP_340294812.1">
    <property type="nucleotide sequence ID" value="NZ_JBBJUP010000025.1"/>
</dbReference>
<gene>
    <name evidence="1" type="ORF">WJX68_23515</name>
</gene>
<evidence type="ECO:0000313" key="1">
    <source>
        <dbReference type="EMBL" id="MEJ8281921.1"/>
    </source>
</evidence>
<keyword evidence="2" id="KW-1185">Reference proteome</keyword>
<comment type="caution">
    <text evidence="1">The sequence shown here is derived from an EMBL/GenBank/DDBJ whole genome shotgun (WGS) entry which is preliminary data.</text>
</comment>
<evidence type="ECO:0000313" key="2">
    <source>
        <dbReference type="Proteomes" id="UP001364211"/>
    </source>
</evidence>
<name>A0ABU8TD94_9PSEU</name>
<proteinExistence type="predicted"/>